<dbReference type="GeneID" id="10538771"/>
<dbReference type="AlphaFoldDB" id="E3LA65"/>
<dbReference type="OrthoDB" id="10310105at2759"/>
<evidence type="ECO:0000313" key="2">
    <source>
        <dbReference type="Proteomes" id="UP000008783"/>
    </source>
</evidence>
<organism evidence="1 2">
    <name type="scientific">Puccinia graminis f. sp. tritici (strain CRL 75-36-700-3 / race SCCL)</name>
    <name type="common">Black stem rust fungus</name>
    <dbReference type="NCBI Taxonomy" id="418459"/>
    <lineage>
        <taxon>Eukaryota</taxon>
        <taxon>Fungi</taxon>
        <taxon>Dikarya</taxon>
        <taxon>Basidiomycota</taxon>
        <taxon>Pucciniomycotina</taxon>
        <taxon>Pucciniomycetes</taxon>
        <taxon>Pucciniales</taxon>
        <taxon>Pucciniaceae</taxon>
        <taxon>Puccinia</taxon>
    </lineage>
</organism>
<proteinExistence type="predicted"/>
<reference evidence="2" key="2">
    <citation type="journal article" date="2011" name="Proc. Natl. Acad. Sci. U.S.A.">
        <title>Obligate biotrophy features unraveled by the genomic analysis of rust fungi.</title>
        <authorList>
            <person name="Duplessis S."/>
            <person name="Cuomo C.A."/>
            <person name="Lin Y.-C."/>
            <person name="Aerts A."/>
            <person name="Tisserant E."/>
            <person name="Veneault-Fourrey C."/>
            <person name="Joly D.L."/>
            <person name="Hacquard S."/>
            <person name="Amselem J."/>
            <person name="Cantarel B.L."/>
            <person name="Chiu R."/>
            <person name="Coutinho P.M."/>
            <person name="Feau N."/>
            <person name="Field M."/>
            <person name="Frey P."/>
            <person name="Gelhaye E."/>
            <person name="Goldberg J."/>
            <person name="Grabherr M.G."/>
            <person name="Kodira C.D."/>
            <person name="Kohler A."/>
            <person name="Kuees U."/>
            <person name="Lindquist E.A."/>
            <person name="Lucas S.M."/>
            <person name="Mago R."/>
            <person name="Mauceli E."/>
            <person name="Morin E."/>
            <person name="Murat C."/>
            <person name="Pangilinan J.L."/>
            <person name="Park R."/>
            <person name="Pearson M."/>
            <person name="Quesneville H."/>
            <person name="Rouhier N."/>
            <person name="Sakthikumar S."/>
            <person name="Salamov A.A."/>
            <person name="Schmutz J."/>
            <person name="Selles B."/>
            <person name="Shapiro H."/>
            <person name="Tanguay P."/>
            <person name="Tuskan G.A."/>
            <person name="Henrissat B."/>
            <person name="Van de Peer Y."/>
            <person name="Rouze P."/>
            <person name="Ellis J.G."/>
            <person name="Dodds P.N."/>
            <person name="Schein J.E."/>
            <person name="Zhong S."/>
            <person name="Hamelin R.C."/>
            <person name="Grigoriev I.V."/>
            <person name="Szabo L.J."/>
            <person name="Martin F."/>
        </authorList>
    </citation>
    <scope>NUCLEOTIDE SEQUENCE [LARGE SCALE GENOMIC DNA]</scope>
    <source>
        <strain evidence="2">CRL 75-36-700-3 / race SCCL</strain>
    </source>
</reference>
<dbReference type="KEGG" id="pgr:PGTG_19261"/>
<gene>
    <name evidence="1" type="ORF">PGTG_19261</name>
</gene>
<dbReference type="Proteomes" id="UP000008783">
    <property type="component" value="Unassembled WGS sequence"/>
</dbReference>
<dbReference type="EMBL" id="DS178393">
    <property type="protein sequence ID" value="EFP93458.1"/>
    <property type="molecule type" value="Genomic_DNA"/>
</dbReference>
<dbReference type="VEuPathDB" id="FungiDB:PGTG_19261"/>
<dbReference type="HOGENOM" id="CLU_1409426_0_0_1"/>
<dbReference type="InParanoid" id="E3LA65"/>
<accession>E3LA65</accession>
<name>E3LA65_PUCGT</name>
<keyword evidence="2" id="KW-1185">Reference proteome</keyword>
<reference key="1">
    <citation type="submission" date="2007-01" db="EMBL/GenBank/DDBJ databases">
        <title>The Genome Sequence of Puccinia graminis f. sp. tritici Strain CRL 75-36-700-3.</title>
        <authorList>
            <consortium name="The Broad Institute Genome Sequencing Platform"/>
            <person name="Birren B."/>
            <person name="Lander E."/>
            <person name="Galagan J."/>
            <person name="Nusbaum C."/>
            <person name="Devon K."/>
            <person name="Cuomo C."/>
            <person name="Jaffe D."/>
            <person name="Butler J."/>
            <person name="Alvarez P."/>
            <person name="Gnerre S."/>
            <person name="Grabherr M."/>
            <person name="Mauceli E."/>
            <person name="Brockman W."/>
            <person name="Young S."/>
            <person name="LaButti K."/>
            <person name="Sykes S."/>
            <person name="DeCaprio D."/>
            <person name="Crawford M."/>
            <person name="Koehrsen M."/>
            <person name="Engels R."/>
            <person name="Montgomery P."/>
            <person name="Pearson M."/>
            <person name="Howarth C."/>
            <person name="Larson L."/>
            <person name="White J."/>
            <person name="Zeng Q."/>
            <person name="Kodira C."/>
            <person name="Yandava C."/>
            <person name="Alvarado L."/>
            <person name="O'Leary S."/>
            <person name="Szabo L."/>
            <person name="Dean R."/>
            <person name="Schein J."/>
        </authorList>
    </citation>
    <scope>NUCLEOTIDE SEQUENCE</scope>
    <source>
        <strain>CRL 75-36-700-3</strain>
    </source>
</reference>
<evidence type="ECO:0000313" key="1">
    <source>
        <dbReference type="EMBL" id="EFP93458.1"/>
    </source>
</evidence>
<protein>
    <submittedName>
        <fullName evidence="1">Uncharacterized protein</fullName>
    </submittedName>
</protein>
<dbReference type="RefSeq" id="XP_003337877.1">
    <property type="nucleotide sequence ID" value="XM_003337829.1"/>
</dbReference>
<sequence length="193" mass="22612">MAMICTLFCKKYFENALYRYKSSGWYKENPSSLFARCRLKLFLHYWFRALALTKKNLADNCAGQYSAHKPSSHPSAGLEPVEIHQNQWSQSADIERNFQQQRESWGKTQFCDLRKNDKDGGMNFPDVGLTVAKGPSQDHAYVINHNNYVVEYLLKHRDTGWYLKQTAQPKQQHIVPIWDPPIIAAWARFQRRQ</sequence>